<dbReference type="RefSeq" id="WP_167929035.1">
    <property type="nucleotide sequence ID" value="NZ_JAATVY010000046.1"/>
</dbReference>
<dbReference type="Pfam" id="PF00248">
    <property type="entry name" value="Aldo_ket_red"/>
    <property type="match status" value="1"/>
</dbReference>
<comment type="caution">
    <text evidence="5">The sequence shown here is derived from an EMBL/GenBank/DDBJ whole genome shotgun (WGS) entry which is preliminary data.</text>
</comment>
<evidence type="ECO:0000313" key="6">
    <source>
        <dbReference type="Proteomes" id="UP000722989"/>
    </source>
</evidence>
<evidence type="ECO:0000259" key="4">
    <source>
        <dbReference type="Pfam" id="PF00248"/>
    </source>
</evidence>
<dbReference type="EMBL" id="JAATVY010000046">
    <property type="protein sequence ID" value="NJC74131.1"/>
    <property type="molecule type" value="Genomic_DNA"/>
</dbReference>
<gene>
    <name evidence="5" type="primary">mgrA</name>
    <name evidence="5" type="ORF">HC031_31120</name>
</gene>
<evidence type="ECO:0000256" key="2">
    <source>
        <dbReference type="ARBA" id="ARBA00022857"/>
    </source>
</evidence>
<organism evidence="5 6">
    <name type="scientific">Planosporangium thailandense</name>
    <dbReference type="NCBI Taxonomy" id="765197"/>
    <lineage>
        <taxon>Bacteria</taxon>
        <taxon>Bacillati</taxon>
        <taxon>Actinomycetota</taxon>
        <taxon>Actinomycetes</taxon>
        <taxon>Micromonosporales</taxon>
        <taxon>Micromonosporaceae</taxon>
        <taxon>Planosporangium</taxon>
    </lineage>
</organism>
<dbReference type="Proteomes" id="UP000722989">
    <property type="component" value="Unassembled WGS sequence"/>
</dbReference>
<dbReference type="NCBIfam" id="NF007388">
    <property type="entry name" value="PRK09912.1"/>
    <property type="match status" value="1"/>
</dbReference>
<comment type="similarity">
    <text evidence="1">Belongs to the shaker potassium channel beta subunit family.</text>
</comment>
<name>A0ABX0Y6T3_9ACTN</name>
<dbReference type="EC" id="1.1.1.-" evidence="5"/>
<dbReference type="SUPFAM" id="SSF51430">
    <property type="entry name" value="NAD(P)-linked oxidoreductase"/>
    <property type="match status" value="1"/>
</dbReference>
<accession>A0ABX0Y6T3</accession>
<evidence type="ECO:0000256" key="1">
    <source>
        <dbReference type="ARBA" id="ARBA00006515"/>
    </source>
</evidence>
<reference evidence="5 6" key="1">
    <citation type="submission" date="2020-03" db="EMBL/GenBank/DDBJ databases">
        <title>WGS of the type strain of Planosporangium spp.</title>
        <authorList>
            <person name="Thawai C."/>
        </authorList>
    </citation>
    <scope>NUCLEOTIDE SEQUENCE [LARGE SCALE GENOMIC DNA]</scope>
    <source>
        <strain evidence="5 6">TBRC 5610</strain>
    </source>
</reference>
<evidence type="ECO:0000313" key="5">
    <source>
        <dbReference type="EMBL" id="NJC74131.1"/>
    </source>
</evidence>
<dbReference type="Gene3D" id="3.20.20.100">
    <property type="entry name" value="NADP-dependent oxidoreductase domain"/>
    <property type="match status" value="1"/>
</dbReference>
<keyword evidence="2" id="KW-0521">NADP</keyword>
<proteinExistence type="inferred from homology"/>
<dbReference type="InterPro" id="IPR005399">
    <property type="entry name" value="K_chnl_volt-dep_bsu_KCNAB-rel"/>
</dbReference>
<protein>
    <submittedName>
        <fullName evidence="5">L-glyceraldehyde 3-phosphate reductase</fullName>
        <ecNumber evidence="5">1.1.1.-</ecNumber>
    </submittedName>
</protein>
<feature type="domain" description="NADP-dependent oxidoreductase" evidence="4">
    <location>
        <begin position="32"/>
        <end position="329"/>
    </location>
</feature>
<sequence length="345" mass="38308">MPIQDVYTAAADRYATMTYRRTGRSGLDLPLISLGLWHNFGHDRPFATQQAICRRAFDLGITHFDLANNYGPPYGAAEENLGRLLATDFRPYRDELVISTKAGWDMWPGPYGDRGSRKYLLASLDQSLRRMGLDYVDIFYHHRFDPDTPLEESLGALDSAVRAGKALYVGISSYSPGKTEEAVRILRELGTPLLIHQPSYSMFNRWIEDGLLDVLGEQGVGCIAFSPLAQGLLTDRYLNGIPEDSRVRTGGAMSTEMLTEENLKKVRALNEIAQRRGQSLAQLAIAWALRDPRVTSVLLGASSVAQLEDNVAALDNLEFTADELAEIDRYATESGVNLWTGPIAY</sequence>
<dbReference type="PRINTS" id="PR01577">
    <property type="entry name" value="KCNABCHANNEL"/>
</dbReference>
<dbReference type="CDD" id="cd19150">
    <property type="entry name" value="AKR_AKR14A1"/>
    <property type="match status" value="1"/>
</dbReference>
<dbReference type="PANTHER" id="PTHR43150">
    <property type="entry name" value="HYPERKINETIC, ISOFORM M"/>
    <property type="match status" value="1"/>
</dbReference>
<dbReference type="PANTHER" id="PTHR43150:SF4">
    <property type="entry name" value="L-GLYCERALDEHYDE 3-PHOSPHATE REDUCTASE"/>
    <property type="match status" value="1"/>
</dbReference>
<keyword evidence="6" id="KW-1185">Reference proteome</keyword>
<evidence type="ECO:0000256" key="3">
    <source>
        <dbReference type="ARBA" id="ARBA00023002"/>
    </source>
</evidence>
<dbReference type="InterPro" id="IPR036812">
    <property type="entry name" value="NAD(P)_OxRdtase_dom_sf"/>
</dbReference>
<keyword evidence="3 5" id="KW-0560">Oxidoreductase</keyword>
<dbReference type="InterPro" id="IPR047628">
    <property type="entry name" value="GAP_reductase"/>
</dbReference>
<dbReference type="GO" id="GO:0016491">
    <property type="term" value="F:oxidoreductase activity"/>
    <property type="evidence" value="ECO:0007669"/>
    <property type="project" value="UniProtKB-KW"/>
</dbReference>
<dbReference type="InterPro" id="IPR023210">
    <property type="entry name" value="NADP_OxRdtase_dom"/>
</dbReference>